<comment type="caution">
    <text evidence="7">The sequence shown here is derived from an EMBL/GenBank/DDBJ whole genome shotgun (WGS) entry which is preliminary data.</text>
</comment>
<dbReference type="SUPFAM" id="SSF88946">
    <property type="entry name" value="Sigma2 domain of RNA polymerase sigma factors"/>
    <property type="match status" value="1"/>
</dbReference>
<dbReference type="InterPro" id="IPR014284">
    <property type="entry name" value="RNA_pol_sigma-70_dom"/>
</dbReference>
<dbReference type="Pfam" id="PF07638">
    <property type="entry name" value="Sigma70_ECF"/>
    <property type="match status" value="1"/>
</dbReference>
<dbReference type="InterPro" id="IPR039425">
    <property type="entry name" value="RNA_pol_sigma-70-like"/>
</dbReference>
<dbReference type="EMBL" id="JACRIW010000119">
    <property type="protein sequence ID" value="MBI5171113.1"/>
    <property type="molecule type" value="Genomic_DNA"/>
</dbReference>
<dbReference type="InterPro" id="IPR013325">
    <property type="entry name" value="RNA_pol_sigma_r2"/>
</dbReference>
<dbReference type="AlphaFoldDB" id="A0A933SIV5"/>
<reference evidence="7" key="1">
    <citation type="submission" date="2020-07" db="EMBL/GenBank/DDBJ databases">
        <title>Huge and variable diversity of episymbiotic CPR bacteria and DPANN archaea in groundwater ecosystems.</title>
        <authorList>
            <person name="He C.Y."/>
            <person name="Keren R."/>
            <person name="Whittaker M."/>
            <person name="Farag I.F."/>
            <person name="Doudna J."/>
            <person name="Cate J.H.D."/>
            <person name="Banfield J.F."/>
        </authorList>
    </citation>
    <scope>NUCLEOTIDE SEQUENCE</scope>
    <source>
        <strain evidence="7">NC_groundwater_1813_Pr3_B-0.1um_71_17</strain>
    </source>
</reference>
<keyword evidence="4" id="KW-0238">DNA-binding</keyword>
<comment type="similarity">
    <text evidence="1">Belongs to the sigma-70 factor family. ECF subfamily.</text>
</comment>
<dbReference type="Proteomes" id="UP000696931">
    <property type="component" value="Unassembled WGS sequence"/>
</dbReference>
<dbReference type="InterPro" id="IPR036388">
    <property type="entry name" value="WH-like_DNA-bd_sf"/>
</dbReference>
<accession>A0A933SIV5</accession>
<dbReference type="GO" id="GO:0016987">
    <property type="term" value="F:sigma factor activity"/>
    <property type="evidence" value="ECO:0007669"/>
    <property type="project" value="UniProtKB-KW"/>
</dbReference>
<evidence type="ECO:0000313" key="8">
    <source>
        <dbReference type="Proteomes" id="UP000696931"/>
    </source>
</evidence>
<dbReference type="InterPro" id="IPR053812">
    <property type="entry name" value="HTH_Sigma70_ECF-like"/>
</dbReference>
<feature type="domain" description="RNA polymerase sigma-70 ECF-like HTH" evidence="6">
    <location>
        <begin position="9"/>
        <end position="164"/>
    </location>
</feature>
<evidence type="ECO:0000256" key="1">
    <source>
        <dbReference type="ARBA" id="ARBA00010641"/>
    </source>
</evidence>
<dbReference type="Gene3D" id="1.10.10.10">
    <property type="entry name" value="Winged helix-like DNA-binding domain superfamily/Winged helix DNA-binding domain"/>
    <property type="match status" value="1"/>
</dbReference>
<keyword evidence="3" id="KW-0731">Sigma factor</keyword>
<evidence type="ECO:0000256" key="2">
    <source>
        <dbReference type="ARBA" id="ARBA00023015"/>
    </source>
</evidence>
<evidence type="ECO:0000256" key="3">
    <source>
        <dbReference type="ARBA" id="ARBA00023082"/>
    </source>
</evidence>
<evidence type="ECO:0000256" key="4">
    <source>
        <dbReference type="ARBA" id="ARBA00023125"/>
    </source>
</evidence>
<proteinExistence type="inferred from homology"/>
<sequence length="196" mass="21923">MPPDSPLHETSELLRLAKDGDERARETLLARYLPRLQRWASGRLPAWARSLVDTSDVVQDVFLRTLQGLDRIEVRGPGIFQAYVRRAVLNRIRDEVRWASRRPGPDGVPEDLAAHGPTPLEQAITADTLARYEEALAALGDDERELVHLRLELDFAYDEIARMTGRPSADAARMATRRAIARVAEVMEAHRPGGAS</sequence>
<protein>
    <submittedName>
        <fullName evidence="7">RNA polymerase sigma factor</fullName>
    </submittedName>
</protein>
<gene>
    <name evidence="7" type="ORF">HZA61_16625</name>
</gene>
<keyword evidence="2" id="KW-0805">Transcription regulation</keyword>
<evidence type="ECO:0000313" key="7">
    <source>
        <dbReference type="EMBL" id="MBI5171113.1"/>
    </source>
</evidence>
<evidence type="ECO:0000259" key="6">
    <source>
        <dbReference type="Pfam" id="PF07638"/>
    </source>
</evidence>
<keyword evidence="5" id="KW-0804">Transcription</keyword>
<dbReference type="Gene3D" id="1.10.1740.10">
    <property type="match status" value="1"/>
</dbReference>
<dbReference type="PANTHER" id="PTHR43133">
    <property type="entry name" value="RNA POLYMERASE ECF-TYPE SIGMA FACTO"/>
    <property type="match status" value="1"/>
</dbReference>
<dbReference type="SUPFAM" id="SSF88659">
    <property type="entry name" value="Sigma3 and sigma4 domains of RNA polymerase sigma factors"/>
    <property type="match status" value="1"/>
</dbReference>
<dbReference type="NCBIfam" id="TIGR02937">
    <property type="entry name" value="sigma70-ECF"/>
    <property type="match status" value="1"/>
</dbReference>
<organism evidence="7 8">
    <name type="scientific">Eiseniibacteriota bacterium</name>
    <dbReference type="NCBI Taxonomy" id="2212470"/>
    <lineage>
        <taxon>Bacteria</taxon>
        <taxon>Candidatus Eiseniibacteriota</taxon>
    </lineage>
</organism>
<name>A0A933SIV5_UNCEI</name>
<dbReference type="InterPro" id="IPR013324">
    <property type="entry name" value="RNA_pol_sigma_r3/r4-like"/>
</dbReference>
<dbReference type="PANTHER" id="PTHR43133:SF8">
    <property type="entry name" value="RNA POLYMERASE SIGMA FACTOR HI_1459-RELATED"/>
    <property type="match status" value="1"/>
</dbReference>
<dbReference type="GO" id="GO:0006352">
    <property type="term" value="P:DNA-templated transcription initiation"/>
    <property type="evidence" value="ECO:0007669"/>
    <property type="project" value="InterPro"/>
</dbReference>
<dbReference type="GO" id="GO:0003677">
    <property type="term" value="F:DNA binding"/>
    <property type="evidence" value="ECO:0007669"/>
    <property type="project" value="UniProtKB-KW"/>
</dbReference>
<evidence type="ECO:0000256" key="5">
    <source>
        <dbReference type="ARBA" id="ARBA00023163"/>
    </source>
</evidence>